<dbReference type="CDD" id="cd03674">
    <property type="entry name" value="NUDIX_Hydrolase"/>
    <property type="match status" value="1"/>
</dbReference>
<proteinExistence type="inferred from homology"/>
<comment type="similarity">
    <text evidence="1">Belongs to the Nudix hydrolase family.</text>
</comment>
<dbReference type="Pfam" id="PF00293">
    <property type="entry name" value="NUDIX"/>
    <property type="match status" value="1"/>
</dbReference>
<dbReference type="PANTHER" id="PTHR43736">
    <property type="entry name" value="ADP-RIBOSE PYROPHOSPHATASE"/>
    <property type="match status" value="1"/>
</dbReference>
<dbReference type="PANTHER" id="PTHR43736:SF1">
    <property type="entry name" value="DIHYDRONEOPTERIN TRIPHOSPHATE DIPHOSPHATASE"/>
    <property type="match status" value="1"/>
</dbReference>
<sequence>MIDLAITADHIRTVIGDYLDAYPEEKRSLAPVLELLDDGADLTSRGEFRGHVTAGAILADPDGRILHIHHLALDKWLLPGGHVEASDDTLLDAALRELAEETGMPAAAVTPAGDRPVHVDIHPIPANPAKGEPNHRHIDFRFLLHTADAVGPLQTEEVTAAAWREVDDISDPVLKHRITEALR</sequence>
<dbReference type="InterPro" id="IPR000086">
    <property type="entry name" value="NUDIX_hydrolase_dom"/>
</dbReference>
<keyword evidence="4" id="KW-1185">Reference proteome</keyword>
<dbReference type="SUPFAM" id="SSF55811">
    <property type="entry name" value="Nudix"/>
    <property type="match status" value="1"/>
</dbReference>
<evidence type="ECO:0000259" key="2">
    <source>
        <dbReference type="PROSITE" id="PS51462"/>
    </source>
</evidence>
<dbReference type="EMBL" id="BAAAWD010000007">
    <property type="protein sequence ID" value="GAA3007060.1"/>
    <property type="molecule type" value="Genomic_DNA"/>
</dbReference>
<reference evidence="4" key="1">
    <citation type="journal article" date="2019" name="Int. J. Syst. Evol. Microbiol.">
        <title>The Global Catalogue of Microorganisms (GCM) 10K type strain sequencing project: providing services to taxonomists for standard genome sequencing and annotation.</title>
        <authorList>
            <consortium name="The Broad Institute Genomics Platform"/>
            <consortium name="The Broad Institute Genome Sequencing Center for Infectious Disease"/>
            <person name="Wu L."/>
            <person name="Ma J."/>
        </authorList>
    </citation>
    <scope>NUCLEOTIDE SEQUENCE [LARGE SCALE GENOMIC DNA]</scope>
    <source>
        <strain evidence="4">JCM 3106</strain>
    </source>
</reference>
<name>A0ABP6KF46_9ACTN</name>
<feature type="domain" description="Nudix hydrolase" evidence="2">
    <location>
        <begin position="49"/>
        <end position="183"/>
    </location>
</feature>
<evidence type="ECO:0000256" key="1">
    <source>
        <dbReference type="ARBA" id="ARBA00005582"/>
    </source>
</evidence>
<dbReference type="Gene3D" id="3.90.79.10">
    <property type="entry name" value="Nucleoside Triphosphate Pyrophosphohydrolase"/>
    <property type="match status" value="1"/>
</dbReference>
<comment type="caution">
    <text evidence="3">The sequence shown here is derived from an EMBL/GenBank/DDBJ whole genome shotgun (WGS) entry which is preliminary data.</text>
</comment>
<dbReference type="PROSITE" id="PS51462">
    <property type="entry name" value="NUDIX"/>
    <property type="match status" value="1"/>
</dbReference>
<dbReference type="Proteomes" id="UP001499930">
    <property type="component" value="Unassembled WGS sequence"/>
</dbReference>
<organism evidence="3 4">
    <name type="scientific">Streptosporangium longisporum</name>
    <dbReference type="NCBI Taxonomy" id="46187"/>
    <lineage>
        <taxon>Bacteria</taxon>
        <taxon>Bacillati</taxon>
        <taxon>Actinomycetota</taxon>
        <taxon>Actinomycetes</taxon>
        <taxon>Streptosporangiales</taxon>
        <taxon>Streptosporangiaceae</taxon>
        <taxon>Streptosporangium</taxon>
    </lineage>
</organism>
<protein>
    <recommendedName>
        <fullName evidence="2">Nudix hydrolase domain-containing protein</fullName>
    </recommendedName>
</protein>
<accession>A0ABP6KF46</accession>
<evidence type="ECO:0000313" key="4">
    <source>
        <dbReference type="Proteomes" id="UP001499930"/>
    </source>
</evidence>
<dbReference type="InterPro" id="IPR015797">
    <property type="entry name" value="NUDIX_hydrolase-like_dom_sf"/>
</dbReference>
<evidence type="ECO:0000313" key="3">
    <source>
        <dbReference type="EMBL" id="GAA3007060.1"/>
    </source>
</evidence>
<gene>
    <name evidence="3" type="ORF">GCM10017559_31370</name>
</gene>